<feature type="transmembrane region" description="Helical" evidence="2">
    <location>
        <begin position="47"/>
        <end position="65"/>
    </location>
</feature>
<name>N0DYK9_9MICO</name>
<gene>
    <name evidence="3" type="ORF">BN10_1730009</name>
</gene>
<keyword evidence="2" id="KW-0472">Membrane</keyword>
<keyword evidence="2" id="KW-0812">Transmembrane</keyword>
<dbReference type="EMBL" id="CAIZ01000083">
    <property type="protein sequence ID" value="CCH69492.1"/>
    <property type="molecule type" value="Genomic_DNA"/>
</dbReference>
<dbReference type="AlphaFoldDB" id="N0DYK9"/>
<evidence type="ECO:0000313" key="3">
    <source>
        <dbReference type="EMBL" id="CCH69492.1"/>
    </source>
</evidence>
<organism evidence="3 4">
    <name type="scientific">Phycicoccus elongatus Lp2</name>
    <dbReference type="NCBI Taxonomy" id="1193181"/>
    <lineage>
        <taxon>Bacteria</taxon>
        <taxon>Bacillati</taxon>
        <taxon>Actinomycetota</taxon>
        <taxon>Actinomycetes</taxon>
        <taxon>Micrococcales</taxon>
        <taxon>Intrasporangiaceae</taxon>
        <taxon>Phycicoccus</taxon>
    </lineage>
</organism>
<dbReference type="Proteomes" id="UP000013167">
    <property type="component" value="Unassembled WGS sequence"/>
</dbReference>
<reference evidence="3 4" key="1">
    <citation type="journal article" date="2013" name="ISME J.">
        <title>A metabolic model for members of the genus Tetrasphaera involved in enhanced biological phosphorus removal.</title>
        <authorList>
            <person name="Kristiansen R."/>
            <person name="Nguyen H.T.T."/>
            <person name="Saunders A.M."/>
            <person name="Nielsen J.L."/>
            <person name="Wimmer R."/>
            <person name="Le V.Q."/>
            <person name="McIlroy S.J."/>
            <person name="Petrovski S."/>
            <person name="Seviour R.J."/>
            <person name="Calteau A."/>
            <person name="Nielsen K.L."/>
            <person name="Nielsen P.H."/>
        </authorList>
    </citation>
    <scope>NUCLEOTIDE SEQUENCE [LARGE SCALE GENOMIC DNA]</scope>
    <source>
        <strain evidence="3 4">Lp2</strain>
    </source>
</reference>
<comment type="caution">
    <text evidence="3">The sequence shown here is derived from an EMBL/GenBank/DDBJ whole genome shotgun (WGS) entry which is preliminary data.</text>
</comment>
<evidence type="ECO:0000256" key="2">
    <source>
        <dbReference type="SAM" id="Phobius"/>
    </source>
</evidence>
<feature type="region of interest" description="Disordered" evidence="1">
    <location>
        <begin position="1"/>
        <end position="23"/>
    </location>
</feature>
<protein>
    <submittedName>
        <fullName evidence="3">Uncharacterized protein</fullName>
    </submittedName>
</protein>
<keyword evidence="4" id="KW-1185">Reference proteome</keyword>
<evidence type="ECO:0000256" key="1">
    <source>
        <dbReference type="SAM" id="MobiDB-lite"/>
    </source>
</evidence>
<evidence type="ECO:0000313" key="4">
    <source>
        <dbReference type="Proteomes" id="UP000013167"/>
    </source>
</evidence>
<sequence>MRAESPVSPRGVDRRPRRNPAARQPTVVGALLAVAWARGTTDLVDQIGWFALAALTFAVGLGFRAER</sequence>
<proteinExistence type="predicted"/>
<keyword evidence="2" id="KW-1133">Transmembrane helix</keyword>
<dbReference type="HOGENOM" id="CLU_2811019_0_0_11"/>
<accession>N0DYK9</accession>